<comment type="caution">
    <text evidence="14">The sequence shown here is derived from an EMBL/GenBank/DDBJ whole genome shotgun (WGS) entry which is preliminary data.</text>
</comment>
<dbReference type="Pfam" id="PF17177">
    <property type="entry name" value="PPR_long"/>
    <property type="match status" value="1"/>
</dbReference>
<dbReference type="FunFam" id="1.20.1560.10:FF:000013">
    <property type="entry name" value="ABC transporter C family member 2"/>
    <property type="match status" value="1"/>
</dbReference>
<feature type="transmembrane region" description="Helical" evidence="11">
    <location>
        <begin position="1535"/>
        <end position="1559"/>
    </location>
</feature>
<evidence type="ECO:0000256" key="5">
    <source>
        <dbReference type="ARBA" id="ARBA00022741"/>
    </source>
</evidence>
<dbReference type="Gene3D" id="3.40.50.300">
    <property type="entry name" value="P-loop containing nucleotide triphosphate hydrolases"/>
    <property type="match status" value="2"/>
</dbReference>
<evidence type="ECO:0000256" key="8">
    <source>
        <dbReference type="ARBA" id="ARBA00023136"/>
    </source>
</evidence>
<keyword evidence="8 11" id="KW-0472">Membrane</keyword>
<feature type="repeat" description="PPR" evidence="9">
    <location>
        <begin position="317"/>
        <end position="351"/>
    </location>
</feature>
<feature type="repeat" description="PPR" evidence="9">
    <location>
        <begin position="177"/>
        <end position="211"/>
    </location>
</feature>
<feature type="domain" description="ABC transporter" evidence="12">
    <location>
        <begin position="1192"/>
        <end position="1423"/>
    </location>
</feature>
<feature type="domain" description="ABC transmembrane type-1" evidence="13">
    <location>
        <begin position="882"/>
        <end position="1153"/>
    </location>
</feature>
<feature type="region of interest" description="Disordered" evidence="10">
    <location>
        <begin position="1425"/>
        <end position="1473"/>
    </location>
</feature>
<keyword evidence="5" id="KW-0547">Nucleotide-binding</keyword>
<dbReference type="CDD" id="cd18579">
    <property type="entry name" value="ABC_6TM_ABCC_D1"/>
    <property type="match status" value="1"/>
</dbReference>
<dbReference type="PROSITE" id="PS00211">
    <property type="entry name" value="ABC_TRANSPORTER_1"/>
    <property type="match status" value="2"/>
</dbReference>
<keyword evidence="3 11" id="KW-0812">Transmembrane</keyword>
<dbReference type="InterPro" id="IPR003593">
    <property type="entry name" value="AAA+_ATPase"/>
</dbReference>
<dbReference type="InterPro" id="IPR050173">
    <property type="entry name" value="ABC_transporter_C-like"/>
</dbReference>
<dbReference type="Gene3D" id="1.25.40.10">
    <property type="entry name" value="Tetratricopeptide repeat domain"/>
    <property type="match status" value="4"/>
</dbReference>
<dbReference type="CDD" id="cd18580">
    <property type="entry name" value="ABC_6TM_ABCC_D2"/>
    <property type="match status" value="1"/>
</dbReference>
<name>A0A812WZ15_SYMPI</name>
<feature type="repeat" description="PPR" evidence="9">
    <location>
        <begin position="247"/>
        <end position="281"/>
    </location>
</feature>
<dbReference type="Pfam" id="PF00664">
    <property type="entry name" value="ABC_membrane"/>
    <property type="match status" value="2"/>
</dbReference>
<dbReference type="PROSITE" id="PS50929">
    <property type="entry name" value="ABC_TM1F"/>
    <property type="match status" value="2"/>
</dbReference>
<evidence type="ECO:0000256" key="10">
    <source>
        <dbReference type="SAM" id="MobiDB-lite"/>
    </source>
</evidence>
<dbReference type="EMBL" id="CAJNIZ010044563">
    <property type="protein sequence ID" value="CAE7693570.1"/>
    <property type="molecule type" value="Genomic_DNA"/>
</dbReference>
<comment type="subcellular location">
    <subcellularLocation>
        <location evidence="1">Membrane</location>
        <topology evidence="1">Multi-pass membrane protein</topology>
    </subcellularLocation>
</comment>
<evidence type="ECO:0000256" key="9">
    <source>
        <dbReference type="PROSITE-ProRule" id="PRU00708"/>
    </source>
</evidence>
<feature type="repeat" description="PPR" evidence="9">
    <location>
        <begin position="212"/>
        <end position="246"/>
    </location>
</feature>
<feature type="transmembrane region" description="Helical" evidence="11">
    <location>
        <begin position="1004"/>
        <end position="1025"/>
    </location>
</feature>
<dbReference type="OrthoDB" id="6500128at2759"/>
<dbReference type="FunFam" id="3.40.50.300:FF:000630">
    <property type="entry name" value="ATP-binding cassette (ABC) transporter, putative"/>
    <property type="match status" value="1"/>
</dbReference>
<feature type="transmembrane region" description="Helical" evidence="11">
    <location>
        <begin position="1625"/>
        <end position="1650"/>
    </location>
</feature>
<dbReference type="Gene3D" id="1.20.1560.10">
    <property type="entry name" value="ABC transporter type 1, transmembrane domain"/>
    <property type="match status" value="2"/>
</dbReference>
<dbReference type="GO" id="GO:0016020">
    <property type="term" value="C:membrane"/>
    <property type="evidence" value="ECO:0007669"/>
    <property type="project" value="UniProtKB-SubCell"/>
</dbReference>
<evidence type="ECO:0000256" key="6">
    <source>
        <dbReference type="ARBA" id="ARBA00022840"/>
    </source>
</evidence>
<dbReference type="InterPro" id="IPR011527">
    <property type="entry name" value="ABC1_TM_dom"/>
</dbReference>
<keyword evidence="15" id="KW-1185">Reference proteome</keyword>
<dbReference type="PANTHER" id="PTHR24223">
    <property type="entry name" value="ATP-BINDING CASSETTE SUB-FAMILY C"/>
    <property type="match status" value="1"/>
</dbReference>
<organism evidence="14 15">
    <name type="scientific">Symbiodinium pilosum</name>
    <name type="common">Dinoflagellate</name>
    <dbReference type="NCBI Taxonomy" id="2952"/>
    <lineage>
        <taxon>Eukaryota</taxon>
        <taxon>Sar</taxon>
        <taxon>Alveolata</taxon>
        <taxon>Dinophyceae</taxon>
        <taxon>Suessiales</taxon>
        <taxon>Symbiodiniaceae</taxon>
        <taxon>Symbiodinium</taxon>
    </lineage>
</organism>
<dbReference type="InterPro" id="IPR017871">
    <property type="entry name" value="ABC_transporter-like_CS"/>
</dbReference>
<sequence length="2057" mass="225194">MLRGLVSRSSFEKARWIVRTEMPRFGHVPNEGSLNLLMDSAARSGPRYLDEAFDILEEMQVQQLKADKYTVSILTKHLSDRISDKRRVPRGVAMVERFLQTQPEDVDEVLVNSLLDVFCKLGDMPRLEGTLAKMKEYRIKGSAVTYGTIVKAYGHAGNIDRVVEAWTEMQREGLEANAVTYGCMLDACVKCGHLEKALQTFENMKQRGLHRNTILYATLIKGFAKSKDPSAAMNLYREMRSEQVPCNVVVFNSLIDACVRACDLQGAAEVLQEMTATNVQPDLITFSTLIKGYCSSGDLPKAMRLQEELQARNLECDEIVYNSLLEGCVKAGDLQLGLRMFSEMRHKHVRPSAVTFSILVKLLSHAGRLDLAVHLVAKEMRQIHGVQPTRMVWSCLITSCLKSRDLSRAVMALELLDHDGVALGTGRVSMYGAVIEASITRAEAGTALQLTDCAFNRSPPEDAGFHLSLDLLRRVFETAGLHGLQAEAQQVLDAIAHHMDGNAQGILKHVLEDAAKQGPRATDGESGSFARSVLDESHTWSHWEPSYQSMPYMSAHLEDPAIRRCEAWDPYAWQDAYPNSAFPAFHPSPWPGDVPRSFHGWAPPAWGEGPVWGSSRGAELALESALKLSKVSDKLQMSDLEDPLTPALRHAKAVEDEFTPVTTAGKSSACGSSFEEGYGDEILQKVLFNEGKLISNAPSSDATRLEKLTAVVMVFLASQNASRSGLAIEYRVRTEEAFCEEPLLFPWADRELFGIHGSMAPPGTQLLQPLGAQICLDNVSRDLQVAQSDLLGVNFSPRKFWVWGNDATDLTSEHWGYLGACATVTFLSVRRAADLARELSSALLQSSWQARRGSHPHEQLDQVQLRNALLRLHRGRILSTGVLRFVNTAVQFLPALFLGPLLRAVQQGDIIGGRNAALALFSVLCLKTLVENQFFHQTTVMATRVRSMLQASIYEKSLRLHESVAAVPPVTLMQVDTGKVEELTYSLHTLWDGIFQVVGYSVLLWWYLGLAGFAGIVILIVFMPFNASLQRQLSGLNKTCLQATDARVSKTSEILNGIRALRQMGWEDVFERLIRRLRDSELQAQRKRDTVGAYLLSYFSALPPFMIAVVLLAYVAGQRASFNAAMIFTALSLLNQIRFPLLFYPSALNALAEGQAAMRRIAAFLALEEAAAPRPPMSEDAQLPLLLVPGSYHIGRDHKKDHENHAAPTLVVSEHLSVAHGELVGVLGPVGSGKSTLLRAFLGERLPGTPLLAPPQNVAYCSQQPWIPEGRTLLEVVAGVWMDNTAPFPPQVDFDAFSRALSVAAVDFAEANDEVSATSLSGGQQARLALARAMYKAQVRDVCACVLDDVTAALDPQVTLQVINNCLNGPLQDMATLLVSSDPGPWLQRCDRIIVMKSASGHESDASELQVDFVGSYEELAESGRLELSHSSVPNRRKETAEKEMETEEVEEPEVEESKSESGVPSKPSKQITVEEARASGAVPLRLYAHYFRSARSPILLGLAGAAVMASYAATAAQQWWIGLWTADATMKRGLAYYMLGVIFWGLLASALTFGRSLLIAAFSRRASRAVHDELCDKVLVRASTSHFDQNPSSRLLQNFSKDLEQIDNSLPNSLRSAVSSVTTLAGAAVTIVLATPTFTVIMLPLLWLYTRSLQYYRPVARELKRLEPLARSPVYSEQAAAASGVITIRKLGLGNVMAARALRAIDSNTAVSFAAKAVDRWFSLRMELLGNLIVLAAAMLSLWTGANAGAWAAARAAIAVTQALSVCGLLNWTVRTIAQTETSFTSFQRISDSLESTDLEASRELPSDLSLPSSWPVSGSISFEDVSFSYRKHLPPVLQGLSLELTAGQRIGLVGRTGSGKSTLLRLLLRTSEVSEGSVRVDGVDIRQIGLARLRSAVTAIPQDNFLVTGTVRENVDPRGSYSDEEVRHALEAASLGTWDLDRRVTATGGISPGEKQLIGVARAVLRKSRIVALDEVTSRVDKGTDEKVQAALKRLPEGTTLLVVSHRLATLKDYDTVVVLGDGHVAELGNPKTLESDPSSQFASMLAAERSGEIF</sequence>
<dbReference type="InterPro" id="IPR027417">
    <property type="entry name" value="P-loop_NTPase"/>
</dbReference>
<dbReference type="SUPFAM" id="SSF52540">
    <property type="entry name" value="P-loop containing nucleoside triphosphate hydrolases"/>
    <property type="match status" value="2"/>
</dbReference>
<feature type="transmembrane region" description="Helical" evidence="11">
    <location>
        <begin position="1122"/>
        <end position="1144"/>
    </location>
</feature>
<dbReference type="PROSITE" id="PS50893">
    <property type="entry name" value="ABC_TRANSPORTER_2"/>
    <property type="match status" value="2"/>
</dbReference>
<evidence type="ECO:0000256" key="3">
    <source>
        <dbReference type="ARBA" id="ARBA00022692"/>
    </source>
</evidence>
<feature type="domain" description="ABC transmembrane type-1" evidence="13">
    <location>
        <begin position="1503"/>
        <end position="1790"/>
    </location>
</feature>
<dbReference type="SUPFAM" id="SSF90123">
    <property type="entry name" value="ABC transporter transmembrane region"/>
    <property type="match status" value="2"/>
</dbReference>
<dbReference type="InterPro" id="IPR003439">
    <property type="entry name" value="ABC_transporter-like_ATP-bd"/>
</dbReference>
<dbReference type="SMART" id="SM00382">
    <property type="entry name" value="AAA"/>
    <property type="match status" value="2"/>
</dbReference>
<dbReference type="GO" id="GO:0005524">
    <property type="term" value="F:ATP binding"/>
    <property type="evidence" value="ECO:0007669"/>
    <property type="project" value="UniProtKB-KW"/>
</dbReference>
<feature type="transmembrane region" description="Helical" evidence="11">
    <location>
        <begin position="1095"/>
        <end position="1116"/>
    </location>
</feature>
<feature type="repeat" description="PPR" evidence="9">
    <location>
        <begin position="282"/>
        <end position="316"/>
    </location>
</feature>
<dbReference type="NCBIfam" id="TIGR00756">
    <property type="entry name" value="PPR"/>
    <property type="match status" value="6"/>
</dbReference>
<evidence type="ECO:0000256" key="11">
    <source>
        <dbReference type="SAM" id="Phobius"/>
    </source>
</evidence>
<dbReference type="Proteomes" id="UP000649617">
    <property type="component" value="Unassembled WGS sequence"/>
</dbReference>
<dbReference type="InterPro" id="IPR044726">
    <property type="entry name" value="ABCC_6TM_D2"/>
</dbReference>
<evidence type="ECO:0000313" key="15">
    <source>
        <dbReference type="Proteomes" id="UP000649617"/>
    </source>
</evidence>
<dbReference type="GO" id="GO:0140359">
    <property type="term" value="F:ABC-type transporter activity"/>
    <property type="evidence" value="ECO:0007669"/>
    <property type="project" value="InterPro"/>
</dbReference>
<evidence type="ECO:0000259" key="13">
    <source>
        <dbReference type="PROSITE" id="PS50929"/>
    </source>
</evidence>
<protein>
    <submittedName>
        <fullName evidence="14">ABCC4 protein</fullName>
    </submittedName>
</protein>
<evidence type="ECO:0000256" key="1">
    <source>
        <dbReference type="ARBA" id="ARBA00004141"/>
    </source>
</evidence>
<feature type="domain" description="ABC transporter" evidence="12">
    <location>
        <begin position="1822"/>
        <end position="2049"/>
    </location>
</feature>
<keyword evidence="6" id="KW-0067">ATP-binding</keyword>
<accession>A0A812WZ15</accession>
<dbReference type="GO" id="GO:0016887">
    <property type="term" value="F:ATP hydrolysis activity"/>
    <property type="evidence" value="ECO:0007669"/>
    <property type="project" value="InterPro"/>
</dbReference>
<keyword evidence="7 11" id="KW-1133">Transmembrane helix</keyword>
<proteinExistence type="predicted"/>
<dbReference type="Pfam" id="PF13812">
    <property type="entry name" value="PPR_3"/>
    <property type="match status" value="1"/>
</dbReference>
<evidence type="ECO:0000259" key="12">
    <source>
        <dbReference type="PROSITE" id="PS50893"/>
    </source>
</evidence>
<evidence type="ECO:0000313" key="14">
    <source>
        <dbReference type="EMBL" id="CAE7693570.1"/>
    </source>
</evidence>
<dbReference type="InterPro" id="IPR033443">
    <property type="entry name" value="PROP1-like_PPR_dom"/>
</dbReference>
<evidence type="ECO:0000256" key="2">
    <source>
        <dbReference type="ARBA" id="ARBA00022448"/>
    </source>
</evidence>
<feature type="repeat" description="PPR" evidence="9">
    <location>
        <begin position="142"/>
        <end position="176"/>
    </location>
</feature>
<gene>
    <name evidence="14" type="primary">ABCC4</name>
    <name evidence="14" type="ORF">SPIL2461_LOCUS19437</name>
</gene>
<dbReference type="InterPro" id="IPR002885">
    <property type="entry name" value="PPR_rpt"/>
</dbReference>
<feature type="transmembrane region" description="Helical" evidence="11">
    <location>
        <begin position="1499"/>
        <end position="1523"/>
    </location>
</feature>
<reference evidence="14" key="1">
    <citation type="submission" date="2021-02" db="EMBL/GenBank/DDBJ databases">
        <authorList>
            <person name="Dougan E. K."/>
            <person name="Rhodes N."/>
            <person name="Thang M."/>
            <person name="Chan C."/>
        </authorList>
    </citation>
    <scope>NUCLEOTIDE SEQUENCE</scope>
</reference>
<evidence type="ECO:0000256" key="4">
    <source>
        <dbReference type="ARBA" id="ARBA00022737"/>
    </source>
</evidence>
<feature type="compositionally biased region" description="Low complexity" evidence="10">
    <location>
        <begin position="1461"/>
        <end position="1470"/>
    </location>
</feature>
<dbReference type="PROSITE" id="PS51375">
    <property type="entry name" value="PPR"/>
    <property type="match status" value="6"/>
</dbReference>
<evidence type="ECO:0000256" key="7">
    <source>
        <dbReference type="ARBA" id="ARBA00022989"/>
    </source>
</evidence>
<dbReference type="InterPro" id="IPR011990">
    <property type="entry name" value="TPR-like_helical_dom_sf"/>
</dbReference>
<dbReference type="InterPro" id="IPR044746">
    <property type="entry name" value="ABCC_6TM_D1"/>
</dbReference>
<keyword evidence="2" id="KW-0813">Transport</keyword>
<keyword evidence="4" id="KW-0677">Repeat</keyword>
<feature type="compositionally biased region" description="Acidic residues" evidence="10">
    <location>
        <begin position="1445"/>
        <end position="1455"/>
    </location>
</feature>
<dbReference type="Pfam" id="PF00005">
    <property type="entry name" value="ABC_tran"/>
    <property type="match status" value="2"/>
</dbReference>
<dbReference type="InterPro" id="IPR036640">
    <property type="entry name" value="ABC1_TM_sf"/>
</dbReference>